<dbReference type="InterPro" id="IPR001387">
    <property type="entry name" value="Cro/C1-type_HTH"/>
</dbReference>
<proteinExistence type="predicted"/>
<evidence type="ECO:0000313" key="3">
    <source>
        <dbReference type="EMBL" id="ANO58290.1"/>
    </source>
</evidence>
<protein>
    <recommendedName>
        <fullName evidence="2">HTH cro/C1-type domain-containing protein</fullName>
    </recommendedName>
</protein>
<dbReference type="SMART" id="SM00530">
    <property type="entry name" value="HTH_XRE"/>
    <property type="match status" value="1"/>
</dbReference>
<dbReference type="AlphaFoldDB" id="A0A1B0Z269"/>
<dbReference type="InterPro" id="IPR015927">
    <property type="entry name" value="Peptidase_S24_S26A/B/C"/>
</dbReference>
<dbReference type="Pfam" id="PF00717">
    <property type="entry name" value="Peptidase_S24"/>
    <property type="match status" value="1"/>
</dbReference>
<accession>A0A1B0Z269</accession>
<sequence>MPKRTSPITRQELDEMDARNPERLYKKKFEALREELGEELAHKALTEWVSHQRAESRKQGGIMTVLPPDAKMGRPKYVPILDRKMLRELRRSLRVSSDVLARRMGWKSYLWSRLENGAVNFTLERGMEIAAKLNVDFRTFMMSGTRGKAEQIIGTYEENLEEQLIDGAIQSILDDNESELRDIANDHHRDDDGEIIGSENEIRDYMDDIAAQWLAATDDDDEDNWQQKPAWKDLQAVKGRIADRNAELERLHKEFLEHKREFDAYFLEGRKQIEAGELDIESAEGGEFEFGYTSRARQFKLSWMVLDEALRDGTLPVEITARMIENSAPEYREWIDRAKDKQAEADRLDGSNDGVKVAGISFVEPPAEAIRQEVQGAAPAPPPASQLPQLPIYGSARAGSDSIDLDRGAAALSWTERPYFLAGVGNAYGCYVNSDSMYPVYSEGALLFVHPSKPVRKGDDCIVEVQKENEEPIGLVKRLLSKSSDKFIFEQFNPPARMEFAASEIKTLHLVVGSLTSGS</sequence>
<dbReference type="GO" id="GO:0003677">
    <property type="term" value="F:DNA binding"/>
    <property type="evidence" value="ECO:0007669"/>
    <property type="project" value="InterPro"/>
</dbReference>
<dbReference type="InterPro" id="IPR036286">
    <property type="entry name" value="LexA/Signal_pep-like_sf"/>
</dbReference>
<dbReference type="Gene3D" id="2.10.109.10">
    <property type="entry name" value="Umud Fragment, subunit A"/>
    <property type="match status" value="1"/>
</dbReference>
<dbReference type="SUPFAM" id="SSF51306">
    <property type="entry name" value="LexA/Signal peptidase"/>
    <property type="match status" value="1"/>
</dbReference>
<dbReference type="CDD" id="cd06529">
    <property type="entry name" value="S24_LexA-like"/>
    <property type="match status" value="1"/>
</dbReference>
<dbReference type="InterPro" id="IPR039418">
    <property type="entry name" value="LexA-like"/>
</dbReference>
<dbReference type="InterPro" id="IPR010982">
    <property type="entry name" value="Lambda_DNA-bd_dom_sf"/>
</dbReference>
<organism evidence="3">
    <name type="scientific">uncultured Alphaproteobacteria bacterium</name>
    <dbReference type="NCBI Taxonomy" id="91750"/>
    <lineage>
        <taxon>Bacteria</taxon>
        <taxon>Pseudomonadati</taxon>
        <taxon>Pseudomonadota</taxon>
        <taxon>Alphaproteobacteria</taxon>
        <taxon>environmental samples</taxon>
    </lineage>
</organism>
<evidence type="ECO:0000256" key="1">
    <source>
        <dbReference type="SAM" id="Coils"/>
    </source>
</evidence>
<evidence type="ECO:0000259" key="2">
    <source>
        <dbReference type="PROSITE" id="PS50943"/>
    </source>
</evidence>
<dbReference type="SUPFAM" id="SSF47413">
    <property type="entry name" value="lambda repressor-like DNA-binding domains"/>
    <property type="match status" value="1"/>
</dbReference>
<dbReference type="Gene3D" id="1.10.260.40">
    <property type="entry name" value="lambda repressor-like DNA-binding domains"/>
    <property type="match status" value="1"/>
</dbReference>
<feature type="coiled-coil region" evidence="1">
    <location>
        <begin position="234"/>
        <end position="261"/>
    </location>
</feature>
<keyword evidence="1" id="KW-0175">Coiled coil</keyword>
<dbReference type="CDD" id="cd00093">
    <property type="entry name" value="HTH_XRE"/>
    <property type="match status" value="1"/>
</dbReference>
<dbReference type="PROSITE" id="PS50943">
    <property type="entry name" value="HTH_CROC1"/>
    <property type="match status" value="1"/>
</dbReference>
<name>A0A1B0Z269_9PROT</name>
<reference evidence="3" key="1">
    <citation type="submission" date="2015-11" db="EMBL/GenBank/DDBJ databases">
        <title>Genomes of Abundant and Widespread Viruses from the Deep Ocean.</title>
        <authorList>
            <person name="Mizuno C.M."/>
            <person name="Ghai R."/>
            <person name="Saghai A."/>
            <person name="Lopez-Garcia P."/>
            <person name="Rodriguez-Valera F."/>
        </authorList>
    </citation>
    <scope>NUCLEOTIDE SEQUENCE</scope>
</reference>
<feature type="domain" description="HTH cro/C1-type" evidence="2">
    <location>
        <begin position="86"/>
        <end position="140"/>
    </location>
</feature>
<dbReference type="EMBL" id="KT997804">
    <property type="protein sequence ID" value="ANO58290.1"/>
    <property type="molecule type" value="Genomic_DNA"/>
</dbReference>